<evidence type="ECO:0000256" key="1">
    <source>
        <dbReference type="SAM" id="MobiDB-lite"/>
    </source>
</evidence>
<name>A0A401RXQ7_CHIPU</name>
<sequence>MVQKQHERRCARDCSRRARATAVRARGRARARAAAASRCQAGRHAERNAAIAAGSPTSTGKVQGTSFDHF</sequence>
<feature type="compositionally biased region" description="Polar residues" evidence="1">
    <location>
        <begin position="55"/>
        <end position="70"/>
    </location>
</feature>
<keyword evidence="3" id="KW-1185">Reference proteome</keyword>
<dbReference type="Proteomes" id="UP000287033">
    <property type="component" value="Unassembled WGS sequence"/>
</dbReference>
<dbReference type="EMBL" id="BEZZ01000020">
    <property type="protein sequence ID" value="GCC22941.1"/>
    <property type="molecule type" value="Genomic_DNA"/>
</dbReference>
<feature type="region of interest" description="Disordered" evidence="1">
    <location>
        <begin position="37"/>
        <end position="70"/>
    </location>
</feature>
<protein>
    <submittedName>
        <fullName evidence="2">Uncharacterized protein</fullName>
    </submittedName>
</protein>
<proteinExistence type="predicted"/>
<evidence type="ECO:0000313" key="2">
    <source>
        <dbReference type="EMBL" id="GCC22941.1"/>
    </source>
</evidence>
<evidence type="ECO:0000313" key="3">
    <source>
        <dbReference type="Proteomes" id="UP000287033"/>
    </source>
</evidence>
<accession>A0A401RXQ7</accession>
<reference evidence="2 3" key="1">
    <citation type="journal article" date="2018" name="Nat. Ecol. Evol.">
        <title>Shark genomes provide insights into elasmobranch evolution and the origin of vertebrates.</title>
        <authorList>
            <person name="Hara Y"/>
            <person name="Yamaguchi K"/>
            <person name="Onimaru K"/>
            <person name="Kadota M"/>
            <person name="Koyanagi M"/>
            <person name="Keeley SD"/>
            <person name="Tatsumi K"/>
            <person name="Tanaka K"/>
            <person name="Motone F"/>
            <person name="Kageyama Y"/>
            <person name="Nozu R"/>
            <person name="Adachi N"/>
            <person name="Nishimura O"/>
            <person name="Nakagawa R"/>
            <person name="Tanegashima C"/>
            <person name="Kiyatake I"/>
            <person name="Matsumoto R"/>
            <person name="Murakumo K"/>
            <person name="Nishida K"/>
            <person name="Terakita A"/>
            <person name="Kuratani S"/>
            <person name="Sato K"/>
            <person name="Hyodo S Kuraku.S."/>
        </authorList>
    </citation>
    <scope>NUCLEOTIDE SEQUENCE [LARGE SCALE GENOMIC DNA]</scope>
</reference>
<gene>
    <name evidence="2" type="ORF">chiPu_0001332</name>
</gene>
<organism evidence="2 3">
    <name type="scientific">Chiloscyllium punctatum</name>
    <name type="common">Brownbanded bambooshark</name>
    <name type="synonym">Hemiscyllium punctatum</name>
    <dbReference type="NCBI Taxonomy" id="137246"/>
    <lineage>
        <taxon>Eukaryota</taxon>
        <taxon>Metazoa</taxon>
        <taxon>Chordata</taxon>
        <taxon>Craniata</taxon>
        <taxon>Vertebrata</taxon>
        <taxon>Chondrichthyes</taxon>
        <taxon>Elasmobranchii</taxon>
        <taxon>Galeomorphii</taxon>
        <taxon>Galeoidea</taxon>
        <taxon>Orectolobiformes</taxon>
        <taxon>Hemiscylliidae</taxon>
        <taxon>Chiloscyllium</taxon>
    </lineage>
</organism>
<dbReference type="AlphaFoldDB" id="A0A401RXQ7"/>
<comment type="caution">
    <text evidence="2">The sequence shown here is derived from an EMBL/GenBank/DDBJ whole genome shotgun (WGS) entry which is preliminary data.</text>
</comment>